<dbReference type="InterPro" id="IPR050796">
    <property type="entry name" value="SCF_F-box_component"/>
</dbReference>
<dbReference type="NCBIfam" id="TIGR01640">
    <property type="entry name" value="F_box_assoc_1"/>
    <property type="match status" value="1"/>
</dbReference>
<reference evidence="2" key="1">
    <citation type="journal article" date="2022" name="Plant J.">
        <title>Strategies of tolerance reflected in two North American maple genomes.</title>
        <authorList>
            <person name="McEvoy S.L."/>
            <person name="Sezen U.U."/>
            <person name="Trouern-Trend A."/>
            <person name="McMahon S.M."/>
            <person name="Schaberg P.G."/>
            <person name="Yang J."/>
            <person name="Wegrzyn J.L."/>
            <person name="Swenson N.G."/>
        </authorList>
    </citation>
    <scope>NUCLEOTIDE SEQUENCE</scope>
    <source>
        <strain evidence="2">91603</strain>
    </source>
</reference>
<accession>A0AAD5J103</accession>
<dbReference type="AlphaFoldDB" id="A0AAD5J103"/>
<protein>
    <recommendedName>
        <fullName evidence="1">F-box associated beta-propeller type 3 domain-containing protein</fullName>
    </recommendedName>
</protein>
<dbReference type="InterPro" id="IPR017451">
    <property type="entry name" value="F-box-assoc_interact_dom"/>
</dbReference>
<gene>
    <name evidence="2" type="ORF">LWI28_021631</name>
</gene>
<organism evidence="2 3">
    <name type="scientific">Acer negundo</name>
    <name type="common">Box elder</name>
    <dbReference type="NCBI Taxonomy" id="4023"/>
    <lineage>
        <taxon>Eukaryota</taxon>
        <taxon>Viridiplantae</taxon>
        <taxon>Streptophyta</taxon>
        <taxon>Embryophyta</taxon>
        <taxon>Tracheophyta</taxon>
        <taxon>Spermatophyta</taxon>
        <taxon>Magnoliopsida</taxon>
        <taxon>eudicotyledons</taxon>
        <taxon>Gunneridae</taxon>
        <taxon>Pentapetalae</taxon>
        <taxon>rosids</taxon>
        <taxon>malvids</taxon>
        <taxon>Sapindales</taxon>
        <taxon>Sapindaceae</taxon>
        <taxon>Hippocastanoideae</taxon>
        <taxon>Acereae</taxon>
        <taxon>Acer</taxon>
    </lineage>
</organism>
<keyword evidence="3" id="KW-1185">Reference proteome</keyword>
<name>A0AAD5J103_ACENE</name>
<dbReference type="EMBL" id="JAJSOW010000102">
    <property type="protein sequence ID" value="KAI9178004.1"/>
    <property type="molecule type" value="Genomic_DNA"/>
</dbReference>
<evidence type="ECO:0000313" key="2">
    <source>
        <dbReference type="EMBL" id="KAI9178004.1"/>
    </source>
</evidence>
<comment type="caution">
    <text evidence="2">The sequence shown here is derived from an EMBL/GenBank/DDBJ whole genome shotgun (WGS) entry which is preliminary data.</text>
</comment>
<sequence length="324" mass="38126">MESLLQEIILDIYTIKTAREIFTAILCKAWNNLVKDPLLLCMHFSRATKSDPCLILHCDNQLYSLKLSDHCKDDQRVKKIRIPVLPKFDVCLDLVSIKQQTRTRCSHRRHIELFSFQVEVQILTLGSPVWRNVTKLRYHRIYQGRSQVLVCGRIHWCAPSGDSGYLIISFDFEDEQFREVPKPDYYGWPNNMHLGDFGGCLAAVNYYSGFEIWIMKEYDVKESWIKEFKFGKHVPRSLKEASWSYSAESFWLNSKFYQNIYKSRVVGLLKNSKVLQEYRCRDLVTYDPKDGTFKDLTFPGMPYWFEVIVHEGSLNWIDTLINVT</sequence>
<evidence type="ECO:0000313" key="3">
    <source>
        <dbReference type="Proteomes" id="UP001064489"/>
    </source>
</evidence>
<dbReference type="PANTHER" id="PTHR31672">
    <property type="entry name" value="BNACNNG10540D PROTEIN"/>
    <property type="match status" value="1"/>
</dbReference>
<reference evidence="2" key="2">
    <citation type="submission" date="2023-02" db="EMBL/GenBank/DDBJ databases">
        <authorList>
            <person name="Swenson N.G."/>
            <person name="Wegrzyn J.L."/>
            <person name="Mcevoy S.L."/>
        </authorList>
    </citation>
    <scope>NUCLEOTIDE SEQUENCE</scope>
    <source>
        <strain evidence="2">91603</strain>
        <tissue evidence="2">Leaf</tissue>
    </source>
</reference>
<proteinExistence type="predicted"/>
<dbReference type="Proteomes" id="UP001064489">
    <property type="component" value="Chromosome 5"/>
</dbReference>
<evidence type="ECO:0000259" key="1">
    <source>
        <dbReference type="Pfam" id="PF08268"/>
    </source>
</evidence>
<dbReference type="InterPro" id="IPR013187">
    <property type="entry name" value="F-box-assoc_dom_typ3"/>
</dbReference>
<feature type="domain" description="F-box associated beta-propeller type 3" evidence="1">
    <location>
        <begin position="111"/>
        <end position="228"/>
    </location>
</feature>
<dbReference type="Pfam" id="PF08268">
    <property type="entry name" value="FBA_3"/>
    <property type="match status" value="1"/>
</dbReference>
<dbReference type="PANTHER" id="PTHR31672:SF13">
    <property type="entry name" value="F-BOX PROTEIN CPR30-LIKE"/>
    <property type="match status" value="1"/>
</dbReference>